<dbReference type="Pfam" id="PF06920">
    <property type="entry name" value="DHR-2_Lobe_A"/>
    <property type="match status" value="1"/>
</dbReference>
<accession>A0A811LW64</accession>
<evidence type="ECO:0000256" key="1">
    <source>
        <dbReference type="ARBA" id="ARBA00022658"/>
    </source>
</evidence>
<name>A0A811LW64_9BILA</name>
<dbReference type="Pfam" id="PF11878">
    <property type="entry name" value="DOCK_C-D_N"/>
    <property type="match status" value="1"/>
</dbReference>
<dbReference type="InterPro" id="IPR026791">
    <property type="entry name" value="DOCK"/>
</dbReference>
<dbReference type="InterPro" id="IPR043162">
    <property type="entry name" value="DOCK_C_lobe_C"/>
</dbReference>
<proteinExistence type="inferred from homology"/>
<dbReference type="Gene3D" id="2.60.40.150">
    <property type="entry name" value="C2 domain"/>
    <property type="match status" value="1"/>
</dbReference>
<evidence type="ECO:0000256" key="3">
    <source>
        <dbReference type="SAM" id="MobiDB-lite"/>
    </source>
</evidence>
<dbReference type="PROSITE" id="PS50003">
    <property type="entry name" value="PH_DOMAIN"/>
    <property type="match status" value="1"/>
</dbReference>
<feature type="compositionally biased region" description="Low complexity" evidence="3">
    <location>
        <begin position="13"/>
        <end position="25"/>
    </location>
</feature>
<dbReference type="PROSITE" id="PS51650">
    <property type="entry name" value="C2_DOCK"/>
    <property type="match status" value="1"/>
</dbReference>
<reference evidence="7" key="1">
    <citation type="submission" date="2020-09" db="EMBL/GenBank/DDBJ databases">
        <authorList>
            <person name="Kikuchi T."/>
        </authorList>
    </citation>
    <scope>NUCLEOTIDE SEQUENCE</scope>
    <source>
        <strain evidence="7">SH1</strain>
    </source>
</reference>
<gene>
    <name evidence="7" type="ORF">BOKJ2_LOCUS14573</name>
</gene>
<feature type="domain" description="PH" evidence="4">
    <location>
        <begin position="191"/>
        <end position="296"/>
    </location>
</feature>
<evidence type="ECO:0000256" key="2">
    <source>
        <dbReference type="PROSITE-ProRule" id="PRU00983"/>
    </source>
</evidence>
<dbReference type="InterPro" id="IPR035892">
    <property type="entry name" value="C2_domain_sf"/>
</dbReference>
<dbReference type="Proteomes" id="UP000614601">
    <property type="component" value="Unassembled WGS sequence"/>
</dbReference>
<dbReference type="Pfam" id="PF14429">
    <property type="entry name" value="DOCK-C2"/>
    <property type="match status" value="1"/>
</dbReference>
<dbReference type="InterPro" id="IPR027007">
    <property type="entry name" value="C2_DOCK-type_domain"/>
</dbReference>
<dbReference type="OrthoDB" id="47328at2759"/>
<comment type="caution">
    <text evidence="7">The sequence shown here is derived from an EMBL/GenBank/DDBJ whole genome shotgun (WGS) entry which is preliminary data.</text>
</comment>
<dbReference type="InterPro" id="IPR046773">
    <property type="entry name" value="DOCKER_Lobe_C"/>
</dbReference>
<dbReference type="Pfam" id="PF20421">
    <property type="entry name" value="DHR-2_Lobe_C"/>
    <property type="match status" value="1"/>
</dbReference>
<evidence type="ECO:0000259" key="5">
    <source>
        <dbReference type="PROSITE" id="PS51650"/>
    </source>
</evidence>
<dbReference type="Proteomes" id="UP000783686">
    <property type="component" value="Unassembled WGS sequence"/>
</dbReference>
<sequence>MRNSTLEVEDGRSVLSTSSLGSHSTETVKNSTNTLQTQLRNRKFTAALGRVGYAKEARDAVAKLINRRAPPLAPPLDFEGFVTEFNAELETDTLRDLVIFPRDDIMLYKPCNYELSEVQRVANYYKEVTDWGIVKEALQHFSNPCSVIKFNYEGFFGDCEKYLANSGLEELTFESEDLIELFKEQEKSPIGTLREGFLMLEIKGENLPKILKGRKRRYCVLKRTVDEAVVFEISKQKDNAKTQFQVNSAHLKTFNKQRTKVLELILKDGTGQILAFPPHVDFEMTSWFQDVDLALKSVTCEDCEDKATEPSLSEAINESVKSSSSSGDHISRASLRQKNSIEALLRPPTVKRKNLFSLYENVEPLSRPCGENSAILDDSDDEYKLCMADPTFNNNTNDVINCHTIQRRRCSVDIRVNRCNMKIKTDEQYEQIETFYVNVFLFDVENGTRITNELSFTVLNEHNETLAKNSRNVFVHDKLDWEGTLQTSVLPSSAYVVVKIERLLSGVSSDLYFKHSVDRKTLTKNEKLLANAVQKLHKCRVLLGWSATPVNSKDNTLPVYKHEQSLSDADLKKLLGDVQKLQKAGKLVPIPNAQICLKTVAKQEVVDLPLKSLDRLVASDFYTHAMDRLNFDAFGDTDGHRSCKNQLFVYPTSLNFGSQKSFSRARNLLCTVSFVRQTNQPHLVDLNSCQLVHEQYCTVLYHEQNPNWDNEIKVELPVDLNENDHLLFEFSHISLSVAQKVAGETMEQKVGVAWLSLVKPDKSLVMKSDLEEFELPVAVSVPQNYYVQENGSPNRKASDATIKYVDNGKPLFKVKLRLRSTLYSSIAVVNKFFEQSVGGEFDVNCRALYEGLLEAIGILLSSDLTEQSLIVNTLSNLWFLLDVTIKSMTQTILTNGSHKYSRRRRFSQLTLEAIDTTFVIVSHQILNNHQKFPSETTAGNIGLAYFAKHCLNIVDRGFIYNSILEIVKKYDTNDIGLPRHYKLNFMQIIVSHEHWISLNLPMLFDSNNKPLLGLAGTKIEDHSQDALRVAKTSLRATNILSRLFFQFLPSPLTPQIQAKKTALNHEHFKLGLTFCSTHFLVGLLLQEFSSALRESRQYRKLVVAMVRNLFVKHSVDLRYDGAAAQSRIAILYAPFIQIIMENINEFDFFRRVEENGKINERKDSVKFDYAQSTARSILSKDYSLNGTARVNRNGSTLGHGVCSSNGTAGAQNSSNMEHKNSQFTEKLEPNEAKDLMLCALYLLKHLPKQVTVALAFNRVDSDNENEFLPLISLLQMALELFRCNSQLKLVGTNYANVHVKNPTFPTKDQKSLSGKQLKKAFIQESHLSQEVALIVLNVSHYLAEHIASCWNGTRLGLQQESQAFLGLIELKLELIGDQWPETVRLNALNSLGMFIELFSTQLSSVDNNEALPKLCQRLLLLLNSRLEKVQCSSAAILHLLIRQGFNATFEDYAKKVDKQPNTVRLPNEGRASADWLGNAGIQITIALAYLLGQNELSADCPRFENGIHFFECLTANQFDQKLELFKNSAQDLATQLRDILKATMSITEARNDPIKLAELHVKLADSYRGSPALRAAWFDTLSQIHSSEGWFSEAAICQAHCVAIIGKQLKARQGIEINFDLLSCLNTQLLDDEKVFEVELPVWHGGNFTVDALTSKVEETVKLLIQAERYEAVGPIYRISIPLFEATFNNKALTSVYADLHQAYSRATEIQTSKKRHLGAYFRVILHSKVHFGEEEKSSWIYREPALRSLAEESEKMVQLYRKILKTENVRFLAETELEPSTVLDPSIAYIQLTHVEPLLGEQTDDIEFSIHLKQLEAPDVNYTAHTNIKRFYFEKPLLLPVNEDSNEKIPEQARLALKRVFLTTYGTFPNTRRRLRIVKMSEEILNPLELACENLRKKAAQIQLVLKSASIADNGPIERSKLNALDLKGLQCLLQGSVSPTVNVGVLAYAEAFTADSQRSKYGVDGLEKLKQSFKVFMAQLARALAVNELAVSGDQAEYQVMLKNSFDGMLERLCTFFDGENFFSENLNNLSTKNTNHVVEKNAPPNNNYILDSISGIPRL</sequence>
<dbReference type="InterPro" id="IPR046769">
    <property type="entry name" value="DOCKER_Lobe_A"/>
</dbReference>
<feature type="region of interest" description="Disordered" evidence="3">
    <location>
        <begin position="1201"/>
        <end position="1221"/>
    </location>
</feature>
<feature type="domain" description="C2 DOCK-type" evidence="5">
    <location>
        <begin position="644"/>
        <end position="819"/>
    </location>
</feature>
<dbReference type="Pfam" id="PF20422">
    <property type="entry name" value="DHR-2_Lobe_B"/>
    <property type="match status" value="1"/>
</dbReference>
<protein>
    <submittedName>
        <fullName evidence="7">Uncharacterized protein</fullName>
    </submittedName>
</protein>
<dbReference type="InterPro" id="IPR043161">
    <property type="entry name" value="DOCK_C_lobe_A"/>
</dbReference>
<feature type="region of interest" description="Disordered" evidence="3">
    <location>
        <begin position="1"/>
        <end position="31"/>
    </location>
</feature>
<comment type="similarity">
    <text evidence="2">Belongs to the DOCK family.</text>
</comment>
<dbReference type="EMBL" id="CAJFDH010000006">
    <property type="protein sequence ID" value="CAD5231301.1"/>
    <property type="molecule type" value="Genomic_DNA"/>
</dbReference>
<dbReference type="Gene3D" id="1.20.58.740">
    <property type="match status" value="1"/>
</dbReference>
<dbReference type="InterPro" id="IPR001849">
    <property type="entry name" value="PH_domain"/>
</dbReference>
<dbReference type="PROSITE" id="PS51651">
    <property type="entry name" value="DOCKER"/>
    <property type="match status" value="1"/>
</dbReference>
<evidence type="ECO:0000313" key="8">
    <source>
        <dbReference type="Proteomes" id="UP000614601"/>
    </source>
</evidence>
<dbReference type="GO" id="GO:0007264">
    <property type="term" value="P:small GTPase-mediated signal transduction"/>
    <property type="evidence" value="ECO:0007669"/>
    <property type="project" value="InterPro"/>
</dbReference>
<dbReference type="InterPro" id="IPR027357">
    <property type="entry name" value="DOCKER_dom"/>
</dbReference>
<feature type="domain" description="DOCKER" evidence="6">
    <location>
        <begin position="1565"/>
        <end position="2024"/>
    </location>
</feature>
<organism evidence="7 8">
    <name type="scientific">Bursaphelenchus okinawaensis</name>
    <dbReference type="NCBI Taxonomy" id="465554"/>
    <lineage>
        <taxon>Eukaryota</taxon>
        <taxon>Metazoa</taxon>
        <taxon>Ecdysozoa</taxon>
        <taxon>Nematoda</taxon>
        <taxon>Chromadorea</taxon>
        <taxon>Rhabditida</taxon>
        <taxon>Tylenchina</taxon>
        <taxon>Tylenchomorpha</taxon>
        <taxon>Aphelenchoidea</taxon>
        <taxon>Aphelenchoididae</taxon>
        <taxon>Bursaphelenchus</taxon>
    </lineage>
</organism>
<dbReference type="PANTHER" id="PTHR23317:SF26">
    <property type="entry name" value="ZIZIMIN, ISOFORM K"/>
    <property type="match status" value="1"/>
</dbReference>
<evidence type="ECO:0000259" key="6">
    <source>
        <dbReference type="PROSITE" id="PS51651"/>
    </source>
</evidence>
<dbReference type="Gene3D" id="1.25.40.410">
    <property type="match status" value="1"/>
</dbReference>
<keyword evidence="1" id="KW-0344">Guanine-nucleotide releasing factor</keyword>
<evidence type="ECO:0000259" key="4">
    <source>
        <dbReference type="PROSITE" id="PS50003"/>
    </source>
</evidence>
<dbReference type="GO" id="GO:0005085">
    <property type="term" value="F:guanyl-nucleotide exchange factor activity"/>
    <property type="evidence" value="ECO:0007669"/>
    <property type="project" value="UniProtKB-KW"/>
</dbReference>
<feature type="region of interest" description="Disordered" evidence="3">
    <location>
        <begin position="311"/>
        <end position="333"/>
    </location>
</feature>
<evidence type="ECO:0000313" key="7">
    <source>
        <dbReference type="EMBL" id="CAD5231301.1"/>
    </source>
</evidence>
<dbReference type="InterPro" id="IPR046770">
    <property type="entry name" value="DOCKER_Lobe_B"/>
</dbReference>
<keyword evidence="8" id="KW-1185">Reference proteome</keyword>
<dbReference type="InterPro" id="IPR021816">
    <property type="entry name" value="DOCK_C/D_N"/>
</dbReference>
<feature type="compositionally biased region" description="Polar residues" evidence="3">
    <location>
        <begin position="1201"/>
        <end position="1215"/>
    </location>
</feature>
<dbReference type="PANTHER" id="PTHR23317">
    <property type="entry name" value="DEDICATOR OF CYTOKINESIS DOCK"/>
    <property type="match status" value="1"/>
</dbReference>
<dbReference type="EMBL" id="CAJFCW020000006">
    <property type="protein sequence ID" value="CAG9128681.1"/>
    <property type="molecule type" value="Genomic_DNA"/>
</dbReference>